<keyword evidence="3 6" id="KW-0028">Amino-acid biosynthesis</keyword>
<evidence type="ECO:0000256" key="6">
    <source>
        <dbReference type="HAMAP-Rule" id="MF_02084"/>
    </source>
</evidence>
<evidence type="ECO:0000256" key="4">
    <source>
        <dbReference type="ARBA" id="ARBA00022679"/>
    </source>
</evidence>
<dbReference type="RefSeq" id="WP_195169718.1">
    <property type="nucleotide sequence ID" value="NZ_CP062983.1"/>
</dbReference>
<comment type="similarity">
    <text evidence="6">Belongs to the class-III pyridoxal-phosphate-dependent aminotransferase family. LysJ subfamily.</text>
</comment>
<feature type="binding site" evidence="6">
    <location>
        <begin position="114"/>
        <end position="115"/>
    </location>
    <ligand>
        <name>pyridoxal 5'-phosphate</name>
        <dbReference type="ChEBI" id="CHEBI:597326"/>
    </ligand>
</feature>
<dbReference type="NCBIfam" id="TIGR00707">
    <property type="entry name" value="argD"/>
    <property type="match status" value="1"/>
</dbReference>
<feature type="modified residue" description="N6-(pyridoxal phosphate)lysine" evidence="6">
    <location>
        <position position="255"/>
    </location>
</feature>
<evidence type="ECO:0000256" key="5">
    <source>
        <dbReference type="ARBA" id="ARBA00022898"/>
    </source>
</evidence>
<feature type="binding site" evidence="6">
    <location>
        <begin position="226"/>
        <end position="229"/>
    </location>
    <ligand>
        <name>pyridoxal 5'-phosphate</name>
        <dbReference type="ChEBI" id="CHEBI:597326"/>
    </ligand>
</feature>
<feature type="binding site" evidence="6">
    <location>
        <position position="144"/>
    </location>
    <ligand>
        <name>substrate</name>
    </ligand>
</feature>
<dbReference type="InterPro" id="IPR049704">
    <property type="entry name" value="Aminotrans_3_PPA_site"/>
</dbReference>
<dbReference type="UniPathway" id="UPA00033">
    <property type="reaction ID" value="UER00038"/>
</dbReference>
<comment type="cofactor">
    <cofactor evidence="6">
        <name>pyridoxal 5'-phosphate</name>
        <dbReference type="ChEBI" id="CHEBI:597326"/>
    </cofactor>
    <text evidence="6">Binds 1 pyridoxal phosphate per subunit.</text>
</comment>
<dbReference type="InterPro" id="IPR015421">
    <property type="entry name" value="PyrdxlP-dep_Trfase_major"/>
</dbReference>
<accession>A0A7S8E793</accession>
<keyword evidence="2 6" id="KW-0032">Aminotransferase</keyword>
<comment type="pathway">
    <text evidence="6">Amino-acid biosynthesis; L-lysine biosynthesis via AAA pathway; L-lysine from L-alpha-aminoadipate (Thermus route): step 4/5.</text>
</comment>
<dbReference type="GO" id="GO:0042802">
    <property type="term" value="F:identical protein binding"/>
    <property type="evidence" value="ECO:0007669"/>
    <property type="project" value="TreeGrafter"/>
</dbReference>
<dbReference type="GO" id="GO:0019878">
    <property type="term" value="P:lysine biosynthetic process via aminoadipic acid"/>
    <property type="evidence" value="ECO:0007669"/>
    <property type="project" value="UniProtKB-UniRule"/>
</dbReference>
<feature type="binding site" evidence="6">
    <location>
        <position position="141"/>
    </location>
    <ligand>
        <name>pyridoxal 5'-phosphate</name>
        <dbReference type="ChEBI" id="CHEBI:597326"/>
    </ligand>
</feature>
<keyword evidence="4 6" id="KW-0808">Transferase</keyword>
<dbReference type="InterPro" id="IPR015422">
    <property type="entry name" value="PyrdxlP-dep_Trfase_small"/>
</dbReference>
<comment type="catalytic activity">
    <reaction evidence="6">
        <text>[amino-group carrier protein]-C-terminal-gamma-(L-lysyl)-L-glutamate + 2-oxoglutarate = [amino-group carrier protein]-C-terminal-N-(1-carboxy-5-oxopentan-1-yl)-L-glutamine + L-glutamate</text>
        <dbReference type="Rhea" id="RHEA:41952"/>
        <dbReference type="Rhea" id="RHEA-COMP:9714"/>
        <dbReference type="Rhea" id="RHEA-COMP:9715"/>
        <dbReference type="ChEBI" id="CHEBI:16810"/>
        <dbReference type="ChEBI" id="CHEBI:29985"/>
        <dbReference type="ChEBI" id="CHEBI:78501"/>
        <dbReference type="ChEBI" id="CHEBI:78526"/>
        <dbReference type="EC" id="2.6.1.118"/>
    </reaction>
</comment>
<feature type="binding site" evidence="6">
    <location>
        <position position="282"/>
    </location>
    <ligand>
        <name>substrate</name>
    </ligand>
</feature>
<keyword evidence="1 6" id="KW-0963">Cytoplasm</keyword>
<dbReference type="InterPro" id="IPR015424">
    <property type="entry name" value="PyrdxlP-dep_Trfase"/>
</dbReference>
<evidence type="ECO:0000313" key="8">
    <source>
        <dbReference type="Proteomes" id="UP000594468"/>
    </source>
</evidence>
<comment type="subcellular location">
    <subcellularLocation>
        <location evidence="6">Cytoplasm</location>
    </subcellularLocation>
</comment>
<dbReference type="EMBL" id="CP062983">
    <property type="protein sequence ID" value="QPC81647.1"/>
    <property type="molecule type" value="Genomic_DNA"/>
</dbReference>
<dbReference type="HAMAP" id="MF_02084">
    <property type="entry name" value="LysJ_aminotrans_3"/>
    <property type="match status" value="1"/>
</dbReference>
<dbReference type="EC" id="2.6.1.118" evidence="6"/>
<dbReference type="InterPro" id="IPR037537">
    <property type="entry name" value="LysJ"/>
</dbReference>
<dbReference type="GO" id="GO:0030170">
    <property type="term" value="F:pyridoxal phosphate binding"/>
    <property type="evidence" value="ECO:0007669"/>
    <property type="project" value="InterPro"/>
</dbReference>
<dbReference type="AlphaFoldDB" id="A0A7S8E793"/>
<dbReference type="Gene3D" id="3.40.640.10">
    <property type="entry name" value="Type I PLP-dependent aspartate aminotransferase-like (Major domain)"/>
    <property type="match status" value="1"/>
</dbReference>
<feature type="binding site" evidence="6">
    <location>
        <position position="283"/>
    </location>
    <ligand>
        <name>pyridoxal 5'-phosphate</name>
        <dbReference type="ChEBI" id="CHEBI:597326"/>
    </ligand>
</feature>
<dbReference type="SUPFAM" id="SSF53383">
    <property type="entry name" value="PLP-dependent transferases"/>
    <property type="match status" value="1"/>
</dbReference>
<keyword evidence="5 6" id="KW-0663">Pyridoxal phosphate</keyword>
<dbReference type="PROSITE" id="PS00600">
    <property type="entry name" value="AA_TRANSFER_CLASS_3"/>
    <property type="match status" value="1"/>
</dbReference>
<dbReference type="InterPro" id="IPR004636">
    <property type="entry name" value="AcOrn/SuccOrn_fam"/>
</dbReference>
<dbReference type="GO" id="GO:0005737">
    <property type="term" value="C:cytoplasm"/>
    <property type="evidence" value="ECO:0007669"/>
    <property type="project" value="UniProtKB-SubCell"/>
</dbReference>
<gene>
    <name evidence="6" type="primary">lysJ</name>
    <name evidence="7" type="ORF">G4Y79_18410</name>
</gene>
<dbReference type="Gene3D" id="3.90.1150.10">
    <property type="entry name" value="Aspartate Aminotransferase, domain 1"/>
    <property type="match status" value="1"/>
</dbReference>
<evidence type="ECO:0000256" key="1">
    <source>
        <dbReference type="ARBA" id="ARBA00022490"/>
    </source>
</evidence>
<reference evidence="7 8" key="1">
    <citation type="submission" date="2020-02" db="EMBL/GenBank/DDBJ databases">
        <authorList>
            <person name="Zheng R.K."/>
            <person name="Sun C.M."/>
        </authorList>
    </citation>
    <scope>NUCLEOTIDE SEQUENCE [LARGE SCALE GENOMIC DNA]</scope>
    <source>
        <strain evidence="8">rifampicinis</strain>
    </source>
</reference>
<dbReference type="GO" id="GO:0008483">
    <property type="term" value="F:transaminase activity"/>
    <property type="evidence" value="ECO:0007669"/>
    <property type="project" value="UniProtKB-UniRule"/>
</dbReference>
<organism evidence="7 8">
    <name type="scientific">Phototrophicus methaneseepsis</name>
    <dbReference type="NCBI Taxonomy" id="2710758"/>
    <lineage>
        <taxon>Bacteria</taxon>
        <taxon>Bacillati</taxon>
        <taxon>Chloroflexota</taxon>
        <taxon>Candidatus Thermofontia</taxon>
        <taxon>Phototrophicales</taxon>
        <taxon>Phototrophicaceae</taxon>
        <taxon>Phototrophicus</taxon>
    </lineage>
</organism>
<protein>
    <recommendedName>
        <fullName evidence="6">Putative [LysW]-aminoadipate semialdehyde transaminase</fullName>
        <ecNumber evidence="6">2.6.1.118</ecNumber>
    </recommendedName>
</protein>
<comment type="function">
    <text evidence="6">Catalyzes the transfer of the amino group of L-glutamate to [LysW]-aminoadipate 6-semialdehyde, generating [LysW]-gamma-L-lysine.</text>
</comment>
<dbReference type="CDD" id="cd00610">
    <property type="entry name" value="OAT_like"/>
    <property type="match status" value="1"/>
</dbReference>
<dbReference type="Proteomes" id="UP000594468">
    <property type="component" value="Chromosome"/>
</dbReference>
<dbReference type="Pfam" id="PF00202">
    <property type="entry name" value="Aminotran_3"/>
    <property type="match status" value="1"/>
</dbReference>
<dbReference type="InterPro" id="IPR050103">
    <property type="entry name" value="Class-III_PLP-dep_AT"/>
</dbReference>
<sequence>MIDTHENTALQDIVALEEAHTSGVYPKRPLAIIRGQGCTVWDADGQTYLDATSGQGVALLGHSHPAVAEAISQQAQTLITCPEIFYNDQRAALYEQLSSVLPDELDRYFLCNSGAEAIEGALKVARLLTNRTGIVATMRGFHGRTLGALSLTWSKTYREPFAPWQPEVNHIVFNNIEAASDAITENTAAVVVEVVQGEGGVYPADADYLQALRQLCTERGALLIIDEIQTGFGRTGRWFAFEHAGIVPDVIAMGKGIAGGVPMGAVAWRGELGTLAKGAHGSTFGGNPLASAAAVAAMGAMRDQNLPQRSAELGAWLLEELNSRDLPGVREIRGLGLMIGIDLRIRVTPVLQALQDHGVLALPAGKTVLRLLPPLIITQDELLRIVEAIQLALQEATA</sequence>
<dbReference type="PANTHER" id="PTHR11986">
    <property type="entry name" value="AMINOTRANSFERASE CLASS III"/>
    <property type="match status" value="1"/>
</dbReference>
<comment type="subunit">
    <text evidence="6">Homodimer.</text>
</comment>
<dbReference type="KEGG" id="pmet:G4Y79_18410"/>
<evidence type="ECO:0000256" key="2">
    <source>
        <dbReference type="ARBA" id="ARBA00022576"/>
    </source>
</evidence>
<dbReference type="PIRSF" id="PIRSF000521">
    <property type="entry name" value="Transaminase_4ab_Lys_Orn"/>
    <property type="match status" value="1"/>
</dbReference>
<dbReference type="InterPro" id="IPR005814">
    <property type="entry name" value="Aminotrans_3"/>
</dbReference>
<proteinExistence type="inferred from homology"/>
<dbReference type="PANTHER" id="PTHR11986:SF79">
    <property type="entry name" value="ACETYLORNITHINE AMINOTRANSFERASE, MITOCHONDRIAL"/>
    <property type="match status" value="1"/>
</dbReference>
<keyword evidence="8" id="KW-1185">Reference proteome</keyword>
<name>A0A7S8E793_9CHLR</name>
<dbReference type="FunFam" id="3.40.640.10:FF:000004">
    <property type="entry name" value="Acetylornithine aminotransferase"/>
    <property type="match status" value="1"/>
</dbReference>
<evidence type="ECO:0000256" key="3">
    <source>
        <dbReference type="ARBA" id="ARBA00022605"/>
    </source>
</evidence>
<dbReference type="GO" id="GO:0006526">
    <property type="term" value="P:L-arginine biosynthetic process"/>
    <property type="evidence" value="ECO:0007669"/>
    <property type="project" value="UniProtKB-ARBA"/>
</dbReference>
<evidence type="ECO:0000313" key="7">
    <source>
        <dbReference type="EMBL" id="QPC81647.1"/>
    </source>
</evidence>
<keyword evidence="6" id="KW-0457">Lysine biosynthesis</keyword>